<dbReference type="Proteomes" id="UP001497497">
    <property type="component" value="Unassembled WGS sequence"/>
</dbReference>
<dbReference type="Pfam" id="PF04757">
    <property type="entry name" value="Pex2_Pex12"/>
    <property type="match status" value="1"/>
</dbReference>
<keyword evidence="17" id="KW-0576">Peroxisome</keyword>
<keyword evidence="6" id="KW-0813">Transport</keyword>
<comment type="catalytic activity">
    <reaction evidence="1">
        <text>S-ubiquitinyl-[E2 ubiquitin-conjugating enzyme]-L-cysteine + [acceptor protein]-L-lysine = [E2 ubiquitin-conjugating enzyme]-L-cysteine + N(6)-ubiquitinyl-[acceptor protein]-L-lysine.</text>
        <dbReference type="EC" id="2.3.2.27"/>
    </reaction>
</comment>
<dbReference type="Pfam" id="PF00097">
    <property type="entry name" value="zf-C3HC4"/>
    <property type="match status" value="1"/>
</dbReference>
<evidence type="ECO:0000256" key="12">
    <source>
        <dbReference type="ARBA" id="ARBA00022786"/>
    </source>
</evidence>
<sequence length="305" mass="35270">MFQAAGIAEIIRSHQKDDNFLRFLRPLVDDISQRLAGPQTWIRWRTHLDTAGDLVYFYLTTCSDLQTVGEEYVNIIQTNETLKSLPSKWKRALMIGLQVCAPHLLKSAFNKIEYQLRNSTKIKLTPKTREAILSILPALQNATSVLHRLHLAVFYINGIYYHLAKRLSGVHYIQYMSKERDSSSVRPFQILGILSLVQLTFSIVLQLVPLFIALRNKSKVSSNYIQIRGRNANSESVVFRLLPHEKCPLCLSHRKQSTLTPCGHLFCWACIHEWCLTKNALYAETCFLHIICFLFRIMILHKYCF</sequence>
<keyword evidence="10" id="KW-0479">Metal-binding</keyword>
<dbReference type="PANTHER" id="PTHR23350:SF0">
    <property type="entry name" value="PEROXISOME BIOGENESIS FACTOR 10"/>
    <property type="match status" value="1"/>
</dbReference>
<dbReference type="PROSITE" id="PS50089">
    <property type="entry name" value="ZF_RING_2"/>
    <property type="match status" value="1"/>
</dbReference>
<dbReference type="GO" id="GO:0016558">
    <property type="term" value="P:protein import into peroxisome matrix"/>
    <property type="evidence" value="ECO:0007669"/>
    <property type="project" value="InterPro"/>
</dbReference>
<evidence type="ECO:0000256" key="2">
    <source>
        <dbReference type="ARBA" id="ARBA00004585"/>
    </source>
</evidence>
<organism evidence="21 22">
    <name type="scientific">Lymnaea stagnalis</name>
    <name type="common">Great pond snail</name>
    <name type="synonym">Helix stagnalis</name>
    <dbReference type="NCBI Taxonomy" id="6523"/>
    <lineage>
        <taxon>Eukaryota</taxon>
        <taxon>Metazoa</taxon>
        <taxon>Spiralia</taxon>
        <taxon>Lophotrochozoa</taxon>
        <taxon>Mollusca</taxon>
        <taxon>Gastropoda</taxon>
        <taxon>Heterobranchia</taxon>
        <taxon>Euthyneura</taxon>
        <taxon>Panpulmonata</taxon>
        <taxon>Hygrophila</taxon>
        <taxon>Lymnaeoidea</taxon>
        <taxon>Lymnaeidae</taxon>
        <taxon>Lymnaea</taxon>
    </lineage>
</organism>
<evidence type="ECO:0000256" key="10">
    <source>
        <dbReference type="ARBA" id="ARBA00022723"/>
    </source>
</evidence>
<keyword evidence="13" id="KW-0862">Zinc</keyword>
<dbReference type="AlphaFoldDB" id="A0AAV2I0D4"/>
<dbReference type="PROSITE" id="PS00518">
    <property type="entry name" value="ZF_RING_1"/>
    <property type="match status" value="1"/>
</dbReference>
<evidence type="ECO:0000256" key="9">
    <source>
        <dbReference type="ARBA" id="ARBA00022692"/>
    </source>
</evidence>
<evidence type="ECO:0000256" key="7">
    <source>
        <dbReference type="ARBA" id="ARBA00022593"/>
    </source>
</evidence>
<dbReference type="SMART" id="SM00184">
    <property type="entry name" value="RING"/>
    <property type="match status" value="1"/>
</dbReference>
<comment type="similarity">
    <text evidence="4">Belongs to the pex2/pex10/pex12 family.</text>
</comment>
<feature type="transmembrane region" description="Helical" evidence="19">
    <location>
        <begin position="281"/>
        <end position="299"/>
    </location>
</feature>
<keyword evidence="8" id="KW-0808">Transferase</keyword>
<dbReference type="GO" id="GO:0005778">
    <property type="term" value="C:peroxisomal membrane"/>
    <property type="evidence" value="ECO:0007669"/>
    <property type="project" value="UniProtKB-SubCell"/>
</dbReference>
<dbReference type="InterPro" id="IPR013083">
    <property type="entry name" value="Znf_RING/FYVE/PHD"/>
</dbReference>
<keyword evidence="9 19" id="KW-0812">Transmembrane</keyword>
<keyword evidence="15 19" id="KW-1133">Transmembrane helix</keyword>
<dbReference type="EC" id="2.3.2.27" evidence="5"/>
<keyword evidence="12" id="KW-0833">Ubl conjugation pathway</keyword>
<reference evidence="21 22" key="1">
    <citation type="submission" date="2024-04" db="EMBL/GenBank/DDBJ databases">
        <authorList>
            <consortium name="Genoscope - CEA"/>
            <person name="William W."/>
        </authorList>
    </citation>
    <scope>NUCLEOTIDE SEQUENCE [LARGE SCALE GENOMIC DNA]</scope>
</reference>
<dbReference type="Gene3D" id="3.30.40.10">
    <property type="entry name" value="Zinc/RING finger domain, C3HC4 (zinc finger)"/>
    <property type="match status" value="1"/>
</dbReference>
<keyword evidence="22" id="KW-1185">Reference proteome</keyword>
<dbReference type="InterPro" id="IPR018957">
    <property type="entry name" value="Znf_C3HC4_RING-type"/>
</dbReference>
<evidence type="ECO:0000256" key="13">
    <source>
        <dbReference type="ARBA" id="ARBA00022833"/>
    </source>
</evidence>
<dbReference type="InterPro" id="IPR017907">
    <property type="entry name" value="Znf_RING_CS"/>
</dbReference>
<feature type="transmembrane region" description="Helical" evidence="19">
    <location>
        <begin position="190"/>
        <end position="214"/>
    </location>
</feature>
<evidence type="ECO:0000256" key="8">
    <source>
        <dbReference type="ARBA" id="ARBA00022679"/>
    </source>
</evidence>
<name>A0AAV2I0D4_LYMST</name>
<dbReference type="SUPFAM" id="SSF57850">
    <property type="entry name" value="RING/U-box"/>
    <property type="match status" value="1"/>
</dbReference>
<evidence type="ECO:0000256" key="6">
    <source>
        <dbReference type="ARBA" id="ARBA00022448"/>
    </source>
</evidence>
<gene>
    <name evidence="21" type="ORF">GSLYS_00013766001</name>
</gene>
<dbReference type="GO" id="GO:0008270">
    <property type="term" value="F:zinc ion binding"/>
    <property type="evidence" value="ECO:0007669"/>
    <property type="project" value="UniProtKB-KW"/>
</dbReference>
<feature type="domain" description="RING-type" evidence="20">
    <location>
        <begin position="247"/>
        <end position="289"/>
    </location>
</feature>
<comment type="caution">
    <text evidence="21">The sequence shown here is derived from an EMBL/GenBank/DDBJ whole genome shotgun (WGS) entry which is preliminary data.</text>
</comment>
<protein>
    <recommendedName>
        <fullName evidence="5">RING-type E3 ubiquitin transferase</fullName>
        <ecNumber evidence="5">2.3.2.27</ecNumber>
    </recommendedName>
</protein>
<evidence type="ECO:0000313" key="22">
    <source>
        <dbReference type="Proteomes" id="UP001497497"/>
    </source>
</evidence>
<evidence type="ECO:0000256" key="18">
    <source>
        <dbReference type="PROSITE-ProRule" id="PRU00175"/>
    </source>
</evidence>
<evidence type="ECO:0000256" key="15">
    <source>
        <dbReference type="ARBA" id="ARBA00022989"/>
    </source>
</evidence>
<dbReference type="EMBL" id="CAXITT010000367">
    <property type="protein sequence ID" value="CAL1540033.1"/>
    <property type="molecule type" value="Genomic_DNA"/>
</dbReference>
<evidence type="ECO:0000256" key="3">
    <source>
        <dbReference type="ARBA" id="ARBA00004906"/>
    </source>
</evidence>
<dbReference type="InterPro" id="IPR006845">
    <property type="entry name" value="Pex_N"/>
</dbReference>
<evidence type="ECO:0000256" key="11">
    <source>
        <dbReference type="ARBA" id="ARBA00022771"/>
    </source>
</evidence>
<dbReference type="PANTHER" id="PTHR23350">
    <property type="entry name" value="PEROXISOME ASSEMBLY PROTEIN 10"/>
    <property type="match status" value="1"/>
</dbReference>
<keyword evidence="11 18" id="KW-0863">Zinc-finger</keyword>
<dbReference type="InterPro" id="IPR001841">
    <property type="entry name" value="Znf_RING"/>
</dbReference>
<keyword evidence="16 19" id="KW-0472">Membrane</keyword>
<comment type="subcellular location">
    <subcellularLocation>
        <location evidence="2">Peroxisome membrane</location>
        <topology evidence="2">Multi-pass membrane protein</topology>
    </subcellularLocation>
</comment>
<comment type="pathway">
    <text evidence="3">Protein modification; protein ubiquitination.</text>
</comment>
<evidence type="ECO:0000256" key="19">
    <source>
        <dbReference type="SAM" id="Phobius"/>
    </source>
</evidence>
<keyword evidence="7" id="KW-0962">Peroxisome biogenesis</keyword>
<evidence type="ECO:0000256" key="4">
    <source>
        <dbReference type="ARBA" id="ARBA00008704"/>
    </source>
</evidence>
<evidence type="ECO:0000256" key="5">
    <source>
        <dbReference type="ARBA" id="ARBA00012483"/>
    </source>
</evidence>
<evidence type="ECO:0000256" key="14">
    <source>
        <dbReference type="ARBA" id="ARBA00022927"/>
    </source>
</evidence>
<dbReference type="InterPro" id="IPR025654">
    <property type="entry name" value="PEX2/10"/>
</dbReference>
<accession>A0AAV2I0D4</accession>
<dbReference type="GO" id="GO:0061630">
    <property type="term" value="F:ubiquitin protein ligase activity"/>
    <property type="evidence" value="ECO:0007669"/>
    <property type="project" value="UniProtKB-EC"/>
</dbReference>
<keyword evidence="14" id="KW-0653">Protein transport</keyword>
<evidence type="ECO:0000313" key="21">
    <source>
        <dbReference type="EMBL" id="CAL1540033.1"/>
    </source>
</evidence>
<evidence type="ECO:0000259" key="20">
    <source>
        <dbReference type="PROSITE" id="PS50089"/>
    </source>
</evidence>
<evidence type="ECO:0000256" key="16">
    <source>
        <dbReference type="ARBA" id="ARBA00023136"/>
    </source>
</evidence>
<evidence type="ECO:0000256" key="1">
    <source>
        <dbReference type="ARBA" id="ARBA00000900"/>
    </source>
</evidence>
<evidence type="ECO:0000256" key="17">
    <source>
        <dbReference type="ARBA" id="ARBA00023140"/>
    </source>
</evidence>
<proteinExistence type="inferred from homology"/>